<proteinExistence type="inferred from homology"/>
<dbReference type="InterPro" id="IPR050687">
    <property type="entry name" value="Dynein_IC"/>
</dbReference>
<dbReference type="Gene3D" id="2.130.10.10">
    <property type="entry name" value="YVTN repeat-like/Quinoprotein amine dehydrogenase"/>
    <property type="match status" value="2"/>
</dbReference>
<accession>A0A8X6N418</accession>
<evidence type="ECO:0000256" key="3">
    <source>
        <dbReference type="ARBA" id="ARBA00022490"/>
    </source>
</evidence>
<keyword evidence="7" id="KW-0243">Dynein</keyword>
<dbReference type="SUPFAM" id="SSF50978">
    <property type="entry name" value="WD40 repeat-like"/>
    <property type="match status" value="1"/>
</dbReference>
<keyword evidence="5" id="KW-0493">Microtubule</keyword>
<dbReference type="PANTHER" id="PTHR12442:SF7">
    <property type="entry name" value="DYNEIN AXONEMAL INTERMEDIATE CHAIN 2"/>
    <property type="match status" value="1"/>
</dbReference>
<dbReference type="GO" id="GO:0005874">
    <property type="term" value="C:microtubule"/>
    <property type="evidence" value="ECO:0007669"/>
    <property type="project" value="UniProtKB-KW"/>
</dbReference>
<keyword evidence="9" id="KW-0505">Motor protein</keyword>
<keyword evidence="11" id="KW-0966">Cell projection</keyword>
<keyword evidence="4" id="KW-0853">WD repeat</keyword>
<evidence type="ECO:0000256" key="6">
    <source>
        <dbReference type="ARBA" id="ARBA00022737"/>
    </source>
</evidence>
<dbReference type="InterPro" id="IPR001680">
    <property type="entry name" value="WD40_rpt"/>
</dbReference>
<dbReference type="PANTHER" id="PTHR12442">
    <property type="entry name" value="DYNEIN INTERMEDIATE CHAIN"/>
    <property type="match status" value="1"/>
</dbReference>
<evidence type="ECO:0000256" key="11">
    <source>
        <dbReference type="ARBA" id="ARBA00023273"/>
    </source>
</evidence>
<dbReference type="InterPro" id="IPR015943">
    <property type="entry name" value="WD40/YVTN_repeat-like_dom_sf"/>
</dbReference>
<protein>
    <submittedName>
        <fullName evidence="12">Dynein intermediate chain 3, ciliary</fullName>
    </submittedName>
</protein>
<dbReference type="Proteomes" id="UP000887013">
    <property type="component" value="Unassembled WGS sequence"/>
</dbReference>
<dbReference type="GO" id="GO:0036158">
    <property type="term" value="P:outer dynein arm assembly"/>
    <property type="evidence" value="ECO:0007669"/>
    <property type="project" value="TreeGrafter"/>
</dbReference>
<evidence type="ECO:0000256" key="9">
    <source>
        <dbReference type="ARBA" id="ARBA00023175"/>
    </source>
</evidence>
<comment type="similarity">
    <text evidence="2">Belongs to the dynein intermediate chain family.</text>
</comment>
<keyword evidence="8" id="KW-0969">Cilium</keyword>
<dbReference type="EMBL" id="BMAW01005179">
    <property type="protein sequence ID" value="GFS92975.1"/>
    <property type="molecule type" value="Genomic_DNA"/>
</dbReference>
<dbReference type="AlphaFoldDB" id="A0A8X6N418"/>
<evidence type="ECO:0000313" key="13">
    <source>
        <dbReference type="Proteomes" id="UP000887013"/>
    </source>
</evidence>
<evidence type="ECO:0000256" key="2">
    <source>
        <dbReference type="ARBA" id="ARBA00011059"/>
    </source>
</evidence>
<dbReference type="OrthoDB" id="366230at2759"/>
<name>A0A8X6N418_NEPPI</name>
<dbReference type="GO" id="GO:0003341">
    <property type="term" value="P:cilium movement"/>
    <property type="evidence" value="ECO:0007669"/>
    <property type="project" value="TreeGrafter"/>
</dbReference>
<keyword evidence="13" id="KW-1185">Reference proteome</keyword>
<keyword evidence="10" id="KW-0206">Cytoskeleton</keyword>
<dbReference type="GO" id="GO:0036157">
    <property type="term" value="C:outer dynein arm"/>
    <property type="evidence" value="ECO:0007669"/>
    <property type="project" value="TreeGrafter"/>
</dbReference>
<evidence type="ECO:0000256" key="4">
    <source>
        <dbReference type="ARBA" id="ARBA00022574"/>
    </source>
</evidence>
<keyword evidence="3" id="KW-0963">Cytoplasm</keyword>
<dbReference type="GO" id="GO:0045503">
    <property type="term" value="F:dynein light chain binding"/>
    <property type="evidence" value="ECO:0007669"/>
    <property type="project" value="TreeGrafter"/>
</dbReference>
<evidence type="ECO:0000256" key="1">
    <source>
        <dbReference type="ARBA" id="ARBA00004430"/>
    </source>
</evidence>
<dbReference type="InterPro" id="IPR036322">
    <property type="entry name" value="WD40_repeat_dom_sf"/>
</dbReference>
<comment type="subcellular location">
    <subcellularLocation>
        <location evidence="1">Cytoplasm</location>
        <location evidence="1">Cytoskeleton</location>
        <location evidence="1">Cilium axoneme</location>
    </subcellularLocation>
</comment>
<comment type="caution">
    <text evidence="12">The sequence shown here is derived from an EMBL/GenBank/DDBJ whole genome shotgun (WGS) entry which is preliminary data.</text>
</comment>
<reference evidence="12" key="1">
    <citation type="submission" date="2020-08" db="EMBL/GenBank/DDBJ databases">
        <title>Multicomponent nature underlies the extraordinary mechanical properties of spider dragline silk.</title>
        <authorList>
            <person name="Kono N."/>
            <person name="Nakamura H."/>
            <person name="Mori M."/>
            <person name="Yoshida Y."/>
            <person name="Ohtoshi R."/>
            <person name="Malay A.D."/>
            <person name="Moran D.A.P."/>
            <person name="Tomita M."/>
            <person name="Numata K."/>
            <person name="Arakawa K."/>
        </authorList>
    </citation>
    <scope>NUCLEOTIDE SEQUENCE</scope>
</reference>
<evidence type="ECO:0000256" key="7">
    <source>
        <dbReference type="ARBA" id="ARBA00023017"/>
    </source>
</evidence>
<evidence type="ECO:0000256" key="5">
    <source>
        <dbReference type="ARBA" id="ARBA00022701"/>
    </source>
</evidence>
<evidence type="ECO:0000256" key="10">
    <source>
        <dbReference type="ARBA" id="ARBA00023212"/>
    </source>
</evidence>
<dbReference type="GO" id="GO:0045504">
    <property type="term" value="F:dynein heavy chain binding"/>
    <property type="evidence" value="ECO:0007669"/>
    <property type="project" value="TreeGrafter"/>
</dbReference>
<evidence type="ECO:0000256" key="8">
    <source>
        <dbReference type="ARBA" id="ARBA00023069"/>
    </source>
</evidence>
<organism evidence="12 13">
    <name type="scientific">Nephila pilipes</name>
    <name type="common">Giant wood spider</name>
    <name type="synonym">Nephila maculata</name>
    <dbReference type="NCBI Taxonomy" id="299642"/>
    <lineage>
        <taxon>Eukaryota</taxon>
        <taxon>Metazoa</taxon>
        <taxon>Ecdysozoa</taxon>
        <taxon>Arthropoda</taxon>
        <taxon>Chelicerata</taxon>
        <taxon>Arachnida</taxon>
        <taxon>Araneae</taxon>
        <taxon>Araneomorphae</taxon>
        <taxon>Entelegynae</taxon>
        <taxon>Araneoidea</taxon>
        <taxon>Nephilidae</taxon>
        <taxon>Nephila</taxon>
    </lineage>
</organism>
<dbReference type="SMART" id="SM00320">
    <property type="entry name" value="WD40"/>
    <property type="match status" value="4"/>
</dbReference>
<gene>
    <name evidence="12" type="ORF">NPIL_216461</name>
</gene>
<evidence type="ECO:0000313" key="12">
    <source>
        <dbReference type="EMBL" id="GFS92975.1"/>
    </source>
</evidence>
<sequence length="595" mass="67905">MDLTYTYNQKRRRFGAKCNFTCVGPYLSVDIDPDTKLKEQFVQVLSADKETQCSQNMSLHTANTVLLPTTVCGMNHQVGGWPPDVDPRDEDQVARFKKKIQKDENFVSSIKLLSDLMENFIMENNSVDIYEEYFADDSFKQDKGAEFKTLSVYRDSCDVKREIRNLSWALDGGKIAAAYRANISANSIDNLYCHSYVWDIENSNAPYCILMPDAPINCVEYSPRDLELLVGGWSNGQIGLWDVRAGGRPQHLSPITQCHKEGVSDIKWISSKTGFEFFSGSTDGRLFCWDSRNMVKPLQSLCFDQNPDSSEFNSKYSITCIEYDPTLPHRFMLGTEQGTMLSCNRKFKDLNEIISGTYNTRMGPVLTIQRNVFFPKLFTSCSTWGVKVWSEDLTSSPMLNLTSADGYVTDVAWSNSHASFLFITKSKGNLELWDVLVKTQDPIFSFKLESDGLICVNPKQQDDQIACGTANGCIHLLEVPQYTTFSSKHEKNLVASMVDREGKREKLLEGMNREQRIREKHSEQKEDTKNIPMEEDNFYCLEDDNNINTEDEFDSQFDSDDKLIDEELDETVPEMPFFDSQFTDTLKSVLKNEKS</sequence>
<keyword evidence="6" id="KW-0677">Repeat</keyword>